<dbReference type="EMBL" id="JADEWC010000004">
    <property type="protein sequence ID" value="MBE9221660.1"/>
    <property type="molecule type" value="Genomic_DNA"/>
</dbReference>
<reference evidence="3 4" key="1">
    <citation type="submission" date="2020-10" db="EMBL/GenBank/DDBJ databases">
        <authorList>
            <person name="Castelo-Branco R."/>
            <person name="Eusebio N."/>
            <person name="Adriana R."/>
            <person name="Vieira A."/>
            <person name="Brugerolle De Fraissinette N."/>
            <person name="Rezende De Castro R."/>
            <person name="Schneider M.P."/>
            <person name="Vasconcelos V."/>
            <person name="Leao P.N."/>
        </authorList>
    </citation>
    <scope>NUCLEOTIDE SEQUENCE [LARGE SCALE GENOMIC DNA]</scope>
    <source>
        <strain evidence="3 4">LEGE 03274</strain>
    </source>
</reference>
<dbReference type="PANTHER" id="PTHR43405:SF1">
    <property type="entry name" value="GLYCOSYL HYDROLASE DIGH"/>
    <property type="match status" value="1"/>
</dbReference>
<gene>
    <name evidence="3" type="ORF">IQ215_03025</name>
</gene>
<keyword evidence="4" id="KW-1185">Reference proteome</keyword>
<dbReference type="Proteomes" id="UP000654604">
    <property type="component" value="Unassembled WGS sequence"/>
</dbReference>
<accession>A0ABR9V1A9</accession>
<keyword evidence="1" id="KW-0732">Signal</keyword>
<evidence type="ECO:0000256" key="1">
    <source>
        <dbReference type="ARBA" id="ARBA00022729"/>
    </source>
</evidence>
<evidence type="ECO:0000259" key="2">
    <source>
        <dbReference type="Pfam" id="PF02638"/>
    </source>
</evidence>
<feature type="domain" description="Glycosyl hydrolase-like 10" evidence="2">
    <location>
        <begin position="43"/>
        <end position="349"/>
    </location>
</feature>
<sequence length="390" mass="45219">MPKKGLIVHFPLSIVHCLLFLCAVWLTVTMPWGVSSQPISGDEIRGVWLTNVDSDVLFSRENTQGAIALLADAKFNTVYPTVWNWGYTLYPSQVNQEATGVRLDPTEGLQNRDVLQEIIEEGHKRNLRVIPWFEFGFMAPADSFLAQKHPQWITRRIDKSEIWLEGGIHERVWLNPLNPEVQGFITDLVLEIVRNYDIDGIQFDDHFGYPSELGYDPYTVRLYRQEHDGQLPPPNALNGEWIQWRADKITQYLATLHQQIKAIKPEIVISISPNPQEFSLEQYLLDWAKWQKMGLIDELLLQVYRDNMIAFNREIAQEDIRNAKNKIPSAIAILSGLKGRQVPLEMIKQQVHRTRAENYGGVSFFFYESLWNFGPESKEERINFFKDIFS</sequence>
<dbReference type="SUPFAM" id="SSF51445">
    <property type="entry name" value="(Trans)glycosidases"/>
    <property type="match status" value="1"/>
</dbReference>
<dbReference type="Gene3D" id="3.20.20.80">
    <property type="entry name" value="Glycosidases"/>
    <property type="match status" value="1"/>
</dbReference>
<evidence type="ECO:0000313" key="4">
    <source>
        <dbReference type="Proteomes" id="UP000654604"/>
    </source>
</evidence>
<dbReference type="RefSeq" id="WP_193799845.1">
    <property type="nucleotide sequence ID" value="NZ_JADEWC010000004.1"/>
</dbReference>
<comment type="caution">
    <text evidence="3">The sequence shown here is derived from an EMBL/GenBank/DDBJ whole genome shotgun (WGS) entry which is preliminary data.</text>
</comment>
<name>A0ABR9V1A9_9CHRO</name>
<evidence type="ECO:0000313" key="3">
    <source>
        <dbReference type="EMBL" id="MBE9221660.1"/>
    </source>
</evidence>
<dbReference type="InterPro" id="IPR052177">
    <property type="entry name" value="Divisome_Glycosyl_Hydrolase"/>
</dbReference>
<dbReference type="GO" id="GO:0016787">
    <property type="term" value="F:hydrolase activity"/>
    <property type="evidence" value="ECO:0007669"/>
    <property type="project" value="UniProtKB-KW"/>
</dbReference>
<dbReference type="InterPro" id="IPR017853">
    <property type="entry name" value="GH"/>
</dbReference>
<dbReference type="InterPro" id="IPR003790">
    <property type="entry name" value="GHL10"/>
</dbReference>
<proteinExistence type="predicted"/>
<dbReference type="Pfam" id="PF02638">
    <property type="entry name" value="GHL10"/>
    <property type="match status" value="1"/>
</dbReference>
<keyword evidence="3" id="KW-0378">Hydrolase</keyword>
<protein>
    <submittedName>
        <fullName evidence="3">Glycoside hydrolase family 10 protein</fullName>
    </submittedName>
</protein>
<organism evidence="3 4">
    <name type="scientific">Cyanobacterium stanieri LEGE 03274</name>
    <dbReference type="NCBI Taxonomy" id="1828756"/>
    <lineage>
        <taxon>Bacteria</taxon>
        <taxon>Bacillati</taxon>
        <taxon>Cyanobacteriota</taxon>
        <taxon>Cyanophyceae</taxon>
        <taxon>Oscillatoriophycideae</taxon>
        <taxon>Chroococcales</taxon>
        <taxon>Geminocystaceae</taxon>
        <taxon>Cyanobacterium</taxon>
    </lineage>
</organism>
<dbReference type="PANTHER" id="PTHR43405">
    <property type="entry name" value="GLYCOSYL HYDROLASE DIGH"/>
    <property type="match status" value="1"/>
</dbReference>